<reference evidence="1" key="1">
    <citation type="journal article" date="2021" name="New Phytol.">
        <title>Evolutionary innovations through gain and loss of genes in the ectomycorrhizal Boletales.</title>
        <authorList>
            <person name="Wu G."/>
            <person name="Miyauchi S."/>
            <person name="Morin E."/>
            <person name="Kuo A."/>
            <person name="Drula E."/>
            <person name="Varga T."/>
            <person name="Kohler A."/>
            <person name="Feng B."/>
            <person name="Cao Y."/>
            <person name="Lipzen A."/>
            <person name="Daum C."/>
            <person name="Hundley H."/>
            <person name="Pangilinan J."/>
            <person name="Johnson J."/>
            <person name="Barry K."/>
            <person name="LaButti K."/>
            <person name="Ng V."/>
            <person name="Ahrendt S."/>
            <person name="Min B."/>
            <person name="Choi I.G."/>
            <person name="Park H."/>
            <person name="Plett J.M."/>
            <person name="Magnuson J."/>
            <person name="Spatafora J.W."/>
            <person name="Nagy L.G."/>
            <person name="Henrissat B."/>
            <person name="Grigoriev I.V."/>
            <person name="Yang Z.L."/>
            <person name="Xu J."/>
            <person name="Martin F.M."/>
        </authorList>
    </citation>
    <scope>NUCLEOTIDE SEQUENCE</scope>
    <source>
        <strain evidence="1">ATCC 28755</strain>
    </source>
</reference>
<evidence type="ECO:0000313" key="1">
    <source>
        <dbReference type="EMBL" id="KAH7903322.1"/>
    </source>
</evidence>
<accession>A0ACB7ZRK3</accession>
<organism evidence="1 2">
    <name type="scientific">Hygrophoropsis aurantiaca</name>
    <dbReference type="NCBI Taxonomy" id="72124"/>
    <lineage>
        <taxon>Eukaryota</taxon>
        <taxon>Fungi</taxon>
        <taxon>Dikarya</taxon>
        <taxon>Basidiomycota</taxon>
        <taxon>Agaricomycotina</taxon>
        <taxon>Agaricomycetes</taxon>
        <taxon>Agaricomycetidae</taxon>
        <taxon>Boletales</taxon>
        <taxon>Coniophorineae</taxon>
        <taxon>Hygrophoropsidaceae</taxon>
        <taxon>Hygrophoropsis</taxon>
    </lineage>
</organism>
<dbReference type="Proteomes" id="UP000790377">
    <property type="component" value="Unassembled WGS sequence"/>
</dbReference>
<comment type="caution">
    <text evidence="1">The sequence shown here is derived from an EMBL/GenBank/DDBJ whole genome shotgun (WGS) entry which is preliminary data.</text>
</comment>
<sequence>YVNFKRVVWHKAFAKLLESISLLSKTGYAHKCYDKVLRYLFPLILILSADYEEQCVMALIRGFGGKCPCPVCLVPEDELFDHSKTHPLRTIDGVQELLALYDQDRAAGEELLKKQGLRPIANVFFTIAHSDPFRALSFDILHAFHLGLFGRHLFSILKQLLKDLGREAEQKFDDAFAAFPRWRNLNHFSSATNKNFTDGNKFQDISKQVIYAAQHIFDRKKQPVGYHLLRCIASYLQLDMYLSMDVHTETTIRSGELELLVFQRRLEEYIEVSGDEYAKNWKFPKNHAGKHSFRDVLAKGAARNFTTRVNEKHHDPIKKTYKLQTNGKEIAGQVLRIDHETFTGQAIRARIDALDEDHRRRILSESEPEDDESDDRPFDLEQHHHLGAAQKPISLQDLEAAHHHDRAFKDFRKKLVPFINNHFQVYGIPLANWLILRVHDEIEEHRYLKLHYESLMDWRLATDHLRCSPSFHGHPRNDCVLARVLDRDVEKLIFARILSMFVFKHDGRSHHFALILAFDKVAGPQRQSDLELGLTRIRARLSAMSEFVPIASFVRGALIVPDFDRPGDHFVVDTIDADMFLRVPKLNQ</sequence>
<keyword evidence="2" id="KW-1185">Reference proteome</keyword>
<evidence type="ECO:0000313" key="2">
    <source>
        <dbReference type="Proteomes" id="UP000790377"/>
    </source>
</evidence>
<protein>
    <submittedName>
        <fullName evidence="1">Uncharacterized protein</fullName>
    </submittedName>
</protein>
<dbReference type="EMBL" id="MU269049">
    <property type="protein sequence ID" value="KAH7903322.1"/>
    <property type="molecule type" value="Genomic_DNA"/>
</dbReference>
<name>A0ACB7ZRK3_9AGAM</name>
<proteinExistence type="predicted"/>
<feature type="non-terminal residue" evidence="1">
    <location>
        <position position="1"/>
    </location>
</feature>
<gene>
    <name evidence="1" type="ORF">BJ138DRAFT_1020830</name>
</gene>